<accession>A0A077M9E4</accession>
<evidence type="ECO:0008006" key="3">
    <source>
        <dbReference type="Google" id="ProtNLM"/>
    </source>
</evidence>
<dbReference type="AlphaFoldDB" id="A0A077M9E4"/>
<dbReference type="Proteomes" id="UP000035720">
    <property type="component" value="Unassembled WGS sequence"/>
</dbReference>
<dbReference type="STRING" id="1193518.BN13_1710003"/>
<evidence type="ECO:0000313" key="2">
    <source>
        <dbReference type="Proteomes" id="UP000035720"/>
    </source>
</evidence>
<proteinExistence type="predicted"/>
<comment type="caution">
    <text evidence="1">The sequence shown here is derived from an EMBL/GenBank/DDBJ whole genome shotgun (WGS) entry which is preliminary data.</text>
</comment>
<organism evidence="1 2">
    <name type="scientific">Nostocoides jenkinsii Ben 74</name>
    <dbReference type="NCBI Taxonomy" id="1193518"/>
    <lineage>
        <taxon>Bacteria</taxon>
        <taxon>Bacillati</taxon>
        <taxon>Actinomycetota</taxon>
        <taxon>Actinomycetes</taxon>
        <taxon>Micrococcales</taxon>
        <taxon>Intrasporangiaceae</taxon>
        <taxon>Nostocoides</taxon>
    </lineage>
</organism>
<dbReference type="EMBL" id="CAJC01000081">
    <property type="protein sequence ID" value="CCI52455.1"/>
    <property type="molecule type" value="Genomic_DNA"/>
</dbReference>
<dbReference type="OrthoDB" id="3781969at2"/>
<name>A0A077M9E4_9MICO</name>
<dbReference type="Gene3D" id="3.30.450.30">
    <property type="entry name" value="Dynein light chain 2a, cytoplasmic"/>
    <property type="match status" value="1"/>
</dbReference>
<sequence>MADYQSSLNEAMQIDGALGVALVDSQSGMALATAGNPDGIDLSVAAAGNSNVVQAKMRTMRDLGLNQKLEDILITLETQYHIIRTFSREEGIFLYLVLAKAKANLAMARFKLAGIERQLVI</sequence>
<dbReference type="SUPFAM" id="SSF103196">
    <property type="entry name" value="Roadblock/LC7 domain"/>
    <property type="match status" value="1"/>
</dbReference>
<protein>
    <recommendedName>
        <fullName evidence="3">Roadblock/LAMTOR2 domain-containing protein</fullName>
    </recommendedName>
</protein>
<dbReference type="RefSeq" id="WP_048548502.1">
    <property type="nucleotide sequence ID" value="NZ_HF571038.1"/>
</dbReference>
<evidence type="ECO:0000313" key="1">
    <source>
        <dbReference type="EMBL" id="CCI52455.1"/>
    </source>
</evidence>
<keyword evidence="2" id="KW-1185">Reference proteome</keyword>
<reference evidence="1 2" key="1">
    <citation type="journal article" date="2013" name="ISME J.">
        <title>A metabolic model for members of the genus Tetrasphaera involved in enhanced biological phosphorus removal.</title>
        <authorList>
            <person name="Kristiansen R."/>
            <person name="Nguyen H.T.T."/>
            <person name="Saunders A.M."/>
            <person name="Nielsen J.L."/>
            <person name="Wimmer R."/>
            <person name="Le V.Q."/>
            <person name="McIlroy S.J."/>
            <person name="Petrovski S."/>
            <person name="Seviour R.J."/>
            <person name="Calteau A."/>
            <person name="Nielsen K.L."/>
            <person name="Nielsen P.H."/>
        </authorList>
    </citation>
    <scope>NUCLEOTIDE SEQUENCE [LARGE SCALE GENOMIC DNA]</scope>
    <source>
        <strain evidence="1 2">Ben 74</strain>
    </source>
</reference>
<gene>
    <name evidence="1" type="ORF">BN13_1710003</name>
</gene>